<dbReference type="Proteomes" id="UP001379444">
    <property type="component" value="Chromosome"/>
</dbReference>
<reference evidence="1 2" key="1">
    <citation type="journal article" date="2024" name="Front. Plant Sci.">
        <title>Comprehensive phenomic and genomic studies of the species, Pectobacterium cacticida and proposal for reclassification as Alcorniella cacticida comb. nov.</title>
        <authorList>
            <person name="Jonca J."/>
            <person name="Pirhonen M."/>
            <person name="Waleron M.M."/>
            <person name="Gawor J."/>
            <person name="Mrozik A."/>
            <person name="Smoktunowicz M."/>
            <person name="Waleron K."/>
            <person name="Waleron M."/>
        </authorList>
    </citation>
    <scope>NUCLEOTIDE SEQUENCE [LARGE SCALE GENOMIC DNA]</scope>
    <source>
        <strain evidence="1 2">DPMP6</strain>
    </source>
</reference>
<name>A0ABZ2G6M3_9GAMM</name>
<evidence type="ECO:0000313" key="2">
    <source>
        <dbReference type="Proteomes" id="UP001379444"/>
    </source>
</evidence>
<keyword evidence="2" id="KW-1185">Reference proteome</keyword>
<dbReference type="RefSeq" id="WP_264495816.1">
    <property type="nucleotide sequence ID" value="NZ_CP109947.1"/>
</dbReference>
<dbReference type="Gene3D" id="2.60.300.12">
    <property type="entry name" value="HesB-like domain"/>
    <property type="match status" value="1"/>
</dbReference>
<sequence length="111" mass="12003">MMVIEPAVFDRLLALQRHLSPQGGLRMTLDGDPCSGWKVGLHWSAAFQPRDHVEMINGLCLLADPLHWTLLQNATLSAGRQNNRAGVRVVLPAVSACQCESGGCTTLPEQG</sequence>
<accession>A0ABZ2G6M3</accession>
<organism evidence="1 2">
    <name type="scientific">Pectobacterium cacticida</name>
    <dbReference type="NCBI Taxonomy" id="69221"/>
    <lineage>
        <taxon>Bacteria</taxon>
        <taxon>Pseudomonadati</taxon>
        <taxon>Pseudomonadota</taxon>
        <taxon>Gammaproteobacteria</taxon>
        <taxon>Enterobacterales</taxon>
        <taxon>Pectobacteriaceae</taxon>
        <taxon>Pectobacterium</taxon>
    </lineage>
</organism>
<evidence type="ECO:0000313" key="1">
    <source>
        <dbReference type="EMBL" id="WWO36880.1"/>
    </source>
</evidence>
<proteinExistence type="predicted"/>
<dbReference type="EMBL" id="CP125967">
    <property type="protein sequence ID" value="WWO36880.1"/>
    <property type="molecule type" value="Genomic_DNA"/>
</dbReference>
<protein>
    <submittedName>
        <fullName evidence="1">Uncharacterized protein</fullName>
    </submittedName>
</protein>
<dbReference type="InterPro" id="IPR035903">
    <property type="entry name" value="HesB-like_dom_sf"/>
</dbReference>
<dbReference type="SUPFAM" id="SSF89360">
    <property type="entry name" value="HesB-like domain"/>
    <property type="match status" value="1"/>
</dbReference>
<gene>
    <name evidence="1" type="ORF">QNA12_09745</name>
</gene>